<dbReference type="EMBL" id="JACJQY010000026">
    <property type="protein sequence ID" value="MBD2318283.1"/>
    <property type="molecule type" value="Genomic_DNA"/>
</dbReference>
<comment type="similarity">
    <text evidence="7 8">Belongs to the PINc/VapC protein family.</text>
</comment>
<dbReference type="EC" id="3.1.-.-" evidence="8"/>
<dbReference type="Gene3D" id="3.40.50.1010">
    <property type="entry name" value="5'-nuclease"/>
    <property type="match status" value="1"/>
</dbReference>
<dbReference type="HAMAP" id="MF_00265">
    <property type="entry name" value="VapC_Nob1"/>
    <property type="match status" value="1"/>
</dbReference>
<comment type="cofactor">
    <cofactor evidence="1 8">
        <name>Mg(2+)</name>
        <dbReference type="ChEBI" id="CHEBI:18420"/>
    </cofactor>
</comment>
<evidence type="ECO:0000256" key="1">
    <source>
        <dbReference type="ARBA" id="ARBA00001946"/>
    </source>
</evidence>
<keyword evidence="6 8" id="KW-0460">Magnesium</keyword>
<accession>A0ABR8CDB9</accession>
<keyword evidence="8" id="KW-0800">Toxin</keyword>
<evidence type="ECO:0000256" key="8">
    <source>
        <dbReference type="HAMAP-Rule" id="MF_00265"/>
    </source>
</evidence>
<keyword evidence="5 8" id="KW-0378">Hydrolase</keyword>
<dbReference type="PANTHER" id="PTHR33653">
    <property type="entry name" value="RIBONUCLEASE VAPC2"/>
    <property type="match status" value="1"/>
</dbReference>
<evidence type="ECO:0000256" key="2">
    <source>
        <dbReference type="ARBA" id="ARBA00022649"/>
    </source>
</evidence>
<evidence type="ECO:0000256" key="6">
    <source>
        <dbReference type="ARBA" id="ARBA00022842"/>
    </source>
</evidence>
<dbReference type="PANTHER" id="PTHR33653:SF1">
    <property type="entry name" value="RIBONUCLEASE VAPC2"/>
    <property type="match status" value="1"/>
</dbReference>
<dbReference type="RefSeq" id="WP_190579157.1">
    <property type="nucleotide sequence ID" value="NZ_CAWPQU010000019.1"/>
</dbReference>
<evidence type="ECO:0000256" key="5">
    <source>
        <dbReference type="ARBA" id="ARBA00022801"/>
    </source>
</evidence>
<keyword evidence="4 8" id="KW-0479">Metal-binding</keyword>
<feature type="domain" description="PIN" evidence="9">
    <location>
        <begin position="3"/>
        <end position="125"/>
    </location>
</feature>
<protein>
    <recommendedName>
        <fullName evidence="8">Ribonuclease VapC</fullName>
        <shortName evidence="8">RNase VapC</shortName>
        <ecNumber evidence="8">3.1.-.-</ecNumber>
    </recommendedName>
    <alternativeName>
        <fullName evidence="8">Toxin VapC</fullName>
    </alternativeName>
</protein>
<comment type="function">
    <text evidence="8">Toxic component of a toxin-antitoxin (TA) system. An RNase.</text>
</comment>
<gene>
    <name evidence="8" type="primary">vapC</name>
    <name evidence="10" type="ORF">H6G05_15690</name>
</gene>
<dbReference type="InterPro" id="IPR022907">
    <property type="entry name" value="VapC_family"/>
</dbReference>
<keyword evidence="3 8" id="KW-0540">Nuclease</keyword>
<organism evidence="10 11">
    <name type="scientific">Phormidium tenue FACHB-1050</name>
    <dbReference type="NCBI Taxonomy" id="2692857"/>
    <lineage>
        <taxon>Bacteria</taxon>
        <taxon>Bacillati</taxon>
        <taxon>Cyanobacteriota</taxon>
        <taxon>Cyanophyceae</taxon>
        <taxon>Oscillatoriophycideae</taxon>
        <taxon>Oscillatoriales</taxon>
        <taxon>Oscillatoriaceae</taxon>
        <taxon>Phormidium</taxon>
    </lineage>
</organism>
<dbReference type="InterPro" id="IPR050556">
    <property type="entry name" value="Type_II_TA_system_RNase"/>
</dbReference>
<comment type="caution">
    <text evidence="10">The sequence shown here is derived from an EMBL/GenBank/DDBJ whole genome shotgun (WGS) entry which is preliminary data.</text>
</comment>
<name>A0ABR8CDB9_9CYAN</name>
<dbReference type="InterPro" id="IPR029060">
    <property type="entry name" value="PIN-like_dom_sf"/>
</dbReference>
<keyword evidence="2 8" id="KW-1277">Toxin-antitoxin system</keyword>
<feature type="binding site" evidence="8">
    <location>
        <position position="6"/>
    </location>
    <ligand>
        <name>Mg(2+)</name>
        <dbReference type="ChEBI" id="CHEBI:18420"/>
    </ligand>
</feature>
<evidence type="ECO:0000256" key="4">
    <source>
        <dbReference type="ARBA" id="ARBA00022723"/>
    </source>
</evidence>
<evidence type="ECO:0000313" key="11">
    <source>
        <dbReference type="Proteomes" id="UP000618445"/>
    </source>
</evidence>
<proteinExistence type="inferred from homology"/>
<dbReference type="Proteomes" id="UP000618445">
    <property type="component" value="Unassembled WGS sequence"/>
</dbReference>
<evidence type="ECO:0000256" key="3">
    <source>
        <dbReference type="ARBA" id="ARBA00022722"/>
    </source>
</evidence>
<dbReference type="Pfam" id="PF01850">
    <property type="entry name" value="PIN"/>
    <property type="match status" value="1"/>
</dbReference>
<evidence type="ECO:0000256" key="7">
    <source>
        <dbReference type="ARBA" id="ARBA00038093"/>
    </source>
</evidence>
<feature type="binding site" evidence="8">
    <location>
        <position position="98"/>
    </location>
    <ligand>
        <name>Mg(2+)</name>
        <dbReference type="ChEBI" id="CHEBI:18420"/>
    </ligand>
</feature>
<dbReference type="SUPFAM" id="SSF88723">
    <property type="entry name" value="PIN domain-like"/>
    <property type="match status" value="1"/>
</dbReference>
<keyword evidence="11" id="KW-1185">Reference proteome</keyword>
<dbReference type="InterPro" id="IPR002716">
    <property type="entry name" value="PIN_dom"/>
</dbReference>
<evidence type="ECO:0000313" key="10">
    <source>
        <dbReference type="EMBL" id="MBD2318283.1"/>
    </source>
</evidence>
<reference evidence="10 11" key="1">
    <citation type="journal article" date="2020" name="ISME J.">
        <title>Comparative genomics reveals insights into cyanobacterial evolution and habitat adaptation.</title>
        <authorList>
            <person name="Chen M.Y."/>
            <person name="Teng W.K."/>
            <person name="Zhao L."/>
            <person name="Hu C.X."/>
            <person name="Zhou Y.K."/>
            <person name="Han B.P."/>
            <person name="Song L.R."/>
            <person name="Shu W.S."/>
        </authorList>
    </citation>
    <scope>NUCLEOTIDE SEQUENCE [LARGE SCALE GENOMIC DNA]</scope>
    <source>
        <strain evidence="10 11">FACHB-1050</strain>
    </source>
</reference>
<sequence length="135" mass="15158">MTYLLDTNVCIKLLNNSNRLVVQRFSEQSPENVNLCTVVAFELFYGAFRSQKTGANINKLERFLGEFNIVGFDKESARVCGQVRANLNKKGTPIGVYDLQIAAIAIANNLVLVTHNIGEFSRVDGLQYEDWEVEP</sequence>
<evidence type="ECO:0000259" key="9">
    <source>
        <dbReference type="Pfam" id="PF01850"/>
    </source>
</evidence>
<dbReference type="CDD" id="cd18745">
    <property type="entry name" value="PIN_VapC4-5_FitB-like"/>
    <property type="match status" value="1"/>
</dbReference>